<dbReference type="EMBL" id="JAMXLR010000006">
    <property type="protein sequence ID" value="MCO6042711.1"/>
    <property type="molecule type" value="Genomic_DNA"/>
</dbReference>
<accession>A0A9X2FB07</accession>
<keyword evidence="1" id="KW-0121">Carboxypeptidase</keyword>
<organism evidence="1 2">
    <name type="scientific">Aeoliella straminimaris</name>
    <dbReference type="NCBI Taxonomy" id="2954799"/>
    <lineage>
        <taxon>Bacteria</taxon>
        <taxon>Pseudomonadati</taxon>
        <taxon>Planctomycetota</taxon>
        <taxon>Planctomycetia</taxon>
        <taxon>Pirellulales</taxon>
        <taxon>Lacipirellulaceae</taxon>
        <taxon>Aeoliella</taxon>
    </lineage>
</organism>
<name>A0A9X2FB07_9BACT</name>
<dbReference type="SUPFAM" id="SSF49464">
    <property type="entry name" value="Carboxypeptidase regulatory domain-like"/>
    <property type="match status" value="1"/>
</dbReference>
<reference evidence="1" key="1">
    <citation type="submission" date="2022-06" db="EMBL/GenBank/DDBJ databases">
        <title>Aeoliella straminimaris, a novel planctomycete from sediments.</title>
        <authorList>
            <person name="Vitorino I.R."/>
            <person name="Lage O.M."/>
        </authorList>
    </citation>
    <scope>NUCLEOTIDE SEQUENCE</scope>
    <source>
        <strain evidence="1">ICT_H6.2</strain>
    </source>
</reference>
<comment type="caution">
    <text evidence="1">The sequence shown here is derived from an EMBL/GenBank/DDBJ whole genome shotgun (WGS) entry which is preliminary data.</text>
</comment>
<dbReference type="Proteomes" id="UP001155241">
    <property type="component" value="Unassembled WGS sequence"/>
</dbReference>
<proteinExistence type="predicted"/>
<protein>
    <submittedName>
        <fullName evidence="1">Carboxypeptidase-like regulatory domain-containing protein</fullName>
    </submittedName>
</protein>
<dbReference type="AlphaFoldDB" id="A0A9X2FB07"/>
<keyword evidence="2" id="KW-1185">Reference proteome</keyword>
<evidence type="ECO:0000313" key="1">
    <source>
        <dbReference type="EMBL" id="MCO6042711.1"/>
    </source>
</evidence>
<dbReference type="InterPro" id="IPR008969">
    <property type="entry name" value="CarboxyPept-like_regulatory"/>
</dbReference>
<keyword evidence="1" id="KW-0378">Hydrolase</keyword>
<keyword evidence="1" id="KW-0645">Protease</keyword>
<gene>
    <name evidence="1" type="ORF">NG895_02215</name>
</gene>
<dbReference type="RefSeq" id="WP_252850807.1">
    <property type="nucleotide sequence ID" value="NZ_JAMXLR010000006.1"/>
</dbReference>
<sequence>MTKLNLAYFVPAILVTSAIVSTGTIPQAIAEQRITLKTGAIIVGDVDLEGDQLKIDVDGSKMTLSMSEVISVTPATLSDSTQASHFLEFALERSDTNEERRLSVKLLAEAYRLQPKNPQIAFWYADALADVTLGKQAEQVLSVDRETTLAAYPLLAASLEEKIKKAMAIQQLPEDLRNRLDAIEHRQAQLTEESRNARNTRFYALFRVIDQFGNPVERESFSLTSTRIREDLEAFDDGYYLFTYEQHTGHGRSQECKLAVVMPGYRQEQHSIRGGVYSVHDNGDIILHRFSDEEKRRVEVVVTDANDQPLSNAGLQLSWSGYRSNQVVDTTAISTDSDGKAAIQLFPFDRYSITANAPGYIRANGRFAVTSDEDQMDPITLTLYRGLRASVTLAIADNESANRPRSSTIDRPRSSTIEWSADSRPGYGPGWLHFSQHEDELRLSLSMNPSSYPIGRNDYRLYRLQGQKSGTTFGDIDLTNLDSLPQGALDLSPEFNGGRPPVAEGLKEGDIFFGSLQAVDRPSGEPDHIVFKLRIDSLSRVPLQDQ</sequence>
<dbReference type="Gene3D" id="2.60.40.1120">
    <property type="entry name" value="Carboxypeptidase-like, regulatory domain"/>
    <property type="match status" value="1"/>
</dbReference>
<dbReference type="GO" id="GO:0004180">
    <property type="term" value="F:carboxypeptidase activity"/>
    <property type="evidence" value="ECO:0007669"/>
    <property type="project" value="UniProtKB-KW"/>
</dbReference>
<evidence type="ECO:0000313" key="2">
    <source>
        <dbReference type="Proteomes" id="UP001155241"/>
    </source>
</evidence>